<evidence type="ECO:0000313" key="1">
    <source>
        <dbReference type="EMBL" id="MBB3048869.1"/>
    </source>
</evidence>
<reference evidence="1 2" key="1">
    <citation type="submission" date="2020-08" db="EMBL/GenBank/DDBJ databases">
        <title>Genomic Encyclopedia of Type Strains, Phase III (KMG-III): the genomes of soil and plant-associated and newly described type strains.</title>
        <authorList>
            <person name="Whitman W."/>
        </authorList>
    </citation>
    <scope>NUCLEOTIDE SEQUENCE [LARGE SCALE GENOMIC DNA]</scope>
    <source>
        <strain evidence="1 2">CECT 8654</strain>
    </source>
</reference>
<sequence length="295" mass="32635">MDASLIPDILESAERLLALNSHFVALAQKDSLPVWLPEEVQIPPGKDDRSVAIEAIAPLWFDDNFVAPRSGILCASPETVAAARELNTAKEAFQSAVVAFRQSSGDLGTSKRRTADKTSISRLMGQILDTSASRSSDLSRVLQRMDLSRLNLVSAYRTVRILHPETKSVRWTWARRHSEVSSVTLEQARILANELSCRAARDTALRLLADLNAGEKLAYRKPIKPQLRANLTFTDQARKRQQIITPSVIIMDGCALPAIKWPGGADDSPARAKRSDICLSGKPYINSLSLYRYQN</sequence>
<evidence type="ECO:0000313" key="2">
    <source>
        <dbReference type="Proteomes" id="UP000537130"/>
    </source>
</evidence>
<dbReference type="Proteomes" id="UP000537130">
    <property type="component" value="Unassembled WGS sequence"/>
</dbReference>
<dbReference type="RefSeq" id="WP_183411661.1">
    <property type="nucleotide sequence ID" value="NZ_JACHWY010000004.1"/>
</dbReference>
<organism evidence="1 2">
    <name type="scientific">Litorivivens lipolytica</name>
    <dbReference type="NCBI Taxonomy" id="1524264"/>
    <lineage>
        <taxon>Bacteria</taxon>
        <taxon>Pseudomonadati</taxon>
        <taxon>Pseudomonadota</taxon>
        <taxon>Gammaproteobacteria</taxon>
        <taxon>Litorivivens</taxon>
    </lineage>
</organism>
<name>A0A7W4W8L7_9GAMM</name>
<accession>A0A7W4W8L7</accession>
<comment type="caution">
    <text evidence="1">The sequence shown here is derived from an EMBL/GenBank/DDBJ whole genome shotgun (WGS) entry which is preliminary data.</text>
</comment>
<gene>
    <name evidence="1" type="ORF">FHR99_003143</name>
</gene>
<keyword evidence="2" id="KW-1185">Reference proteome</keyword>
<protein>
    <recommendedName>
        <fullName evidence="3">DNA replication terminus site binding protein</fullName>
    </recommendedName>
</protein>
<dbReference type="AlphaFoldDB" id="A0A7W4W8L7"/>
<evidence type="ECO:0008006" key="3">
    <source>
        <dbReference type="Google" id="ProtNLM"/>
    </source>
</evidence>
<proteinExistence type="predicted"/>
<dbReference type="EMBL" id="JACHWY010000004">
    <property type="protein sequence ID" value="MBB3048869.1"/>
    <property type="molecule type" value="Genomic_DNA"/>
</dbReference>